<gene>
    <name evidence="7" type="primary">glnE</name>
    <name evidence="10" type="ORF">SADO_15769</name>
</gene>
<keyword evidence="4 7" id="KW-0067">ATP-binding</keyword>
<feature type="domain" description="PII-uridylyltransferase/Glutamine-synthetase adenylyltransferase" evidence="9">
    <location>
        <begin position="271"/>
        <end position="410"/>
    </location>
</feature>
<dbReference type="InterPro" id="IPR013546">
    <property type="entry name" value="PII_UdlTrfase/GS_AdlTrfase"/>
</dbReference>
<dbReference type="InterPro" id="IPR005190">
    <property type="entry name" value="GlnE_rpt_dom"/>
</dbReference>
<dbReference type="EC" id="2.7.7.89" evidence="7"/>
<evidence type="ECO:0000259" key="8">
    <source>
        <dbReference type="Pfam" id="PF03710"/>
    </source>
</evidence>
<feature type="region of interest" description="Adenylyl removase" evidence="7">
    <location>
        <begin position="1"/>
        <end position="414"/>
    </location>
</feature>
<dbReference type="Gene3D" id="3.30.460.10">
    <property type="entry name" value="Beta Polymerase, domain 2"/>
    <property type="match status" value="2"/>
</dbReference>
<evidence type="ECO:0000256" key="4">
    <source>
        <dbReference type="ARBA" id="ARBA00022840"/>
    </source>
</evidence>
<evidence type="ECO:0000256" key="2">
    <source>
        <dbReference type="ARBA" id="ARBA00022695"/>
    </source>
</evidence>
<sequence length="927" mass="104335">MTASESPAINDTLARIGRWSGFLADWCETHGERLDALAEDGRLDAAHELVVDDAPDAEREDFMAALRAYRNETMAVIAWRDLADIDTLETTLDGLSRLADRCIEAALQEAEREVAKRYGRLLDADGNAQQMIVIGMGKLGGGELNFSSDIDLIFAYRAPGESDGDRTLDADGYFKRVARRVVQNLSETTGEGFAYRVDTRLRPFGDAGALTASIGAMENYYQAHGREWERYAWVKARPVAGDLDGGAQLIRRLKPFVYRRYLDYGTFESIRDMKALIDRQVVRAELQDNIKLGSGGIREVEFIVQAFQLIRGGQEPSLQDNRLLPTLARLASDDHLPEHTARELERAYRFLRRAENRLQMADDRQTHDLPETAEARAALAESMDYDDWSTFAEAMQETREGVHQAFEQVFVSPQADDTGRDQESQALSAFWDGDLDDDAARELLAEYGIKDIDAVRDALAEMQDQSLYRSLEDRGRRWIARLIPLLFGAAARASDPDKSLARTISVLSAIIGRSTYMALLVEHPAALSTLMRLCAASDWITSRIREQPALLDSLLDPRQLYKPPRRAELAENLEQDLAAIDADDLELRMDTLRRFKQSASLRIAAADVSNSMPLMIVSDHLTELAEVVLDAALEMAWHQMTRRYGTPRDDNGERAPFAIVAYGKLGGLELGYTSDLDLVFVYAGKTEAMTDGDRTLTHQAFFTRLAQRLIHVLSTQTAAGRVYEIDMRLRPSGKAGMMVTHIDAFARYQNEQAWTWEHQALVRARHVSGHAGVGERFAEIRREVLGRERDVGRLAREVCNMRDRMRKVKDETSGDWLDVKQMAGGLIDIEFIAQFSALRYGHDCPELLRFTDAIRVLETLESGGIATYDDVKTLTRAYRLYRQRIHADSLQRNRAMMHADEMRELRDGVAALWQSWVAGHAAAAESD</sequence>
<comment type="caution">
    <text evidence="10">The sequence shown here is derived from an EMBL/GenBank/DDBJ whole genome shotgun (WGS) entry which is preliminary data.</text>
</comment>
<dbReference type="Gene3D" id="1.20.120.330">
    <property type="entry name" value="Nucleotidyltransferases domain 2"/>
    <property type="match status" value="2"/>
</dbReference>
<dbReference type="GO" id="GO:0016779">
    <property type="term" value="F:nucleotidyltransferase activity"/>
    <property type="evidence" value="ECO:0007669"/>
    <property type="project" value="UniProtKB-KW"/>
</dbReference>
<comment type="cofactor">
    <cofactor evidence="7">
        <name>Mg(2+)</name>
        <dbReference type="ChEBI" id="CHEBI:18420"/>
    </cofactor>
</comment>
<keyword evidence="5 7" id="KW-0460">Magnesium</keyword>
<evidence type="ECO:0000313" key="11">
    <source>
        <dbReference type="Proteomes" id="UP001460888"/>
    </source>
</evidence>
<dbReference type="InterPro" id="IPR043519">
    <property type="entry name" value="NT_sf"/>
</dbReference>
<evidence type="ECO:0000313" key="10">
    <source>
        <dbReference type="EMBL" id="MES1930720.1"/>
    </source>
</evidence>
<dbReference type="CDD" id="cd05401">
    <property type="entry name" value="NT_GlnE_GlnD_like"/>
    <property type="match status" value="2"/>
</dbReference>
<evidence type="ECO:0000256" key="1">
    <source>
        <dbReference type="ARBA" id="ARBA00022679"/>
    </source>
</evidence>
<dbReference type="HAMAP" id="MF_00802">
    <property type="entry name" value="GlnE"/>
    <property type="match status" value="1"/>
</dbReference>
<dbReference type="SUPFAM" id="SSF81301">
    <property type="entry name" value="Nucleotidyltransferase"/>
    <property type="match status" value="2"/>
</dbReference>
<comment type="catalytic activity">
    <reaction evidence="7">
        <text>[glutamine synthetase]-L-tyrosine + ATP = [glutamine synthetase]-O(4)-(5'-adenylyl)-L-tyrosine + diphosphate</text>
        <dbReference type="Rhea" id="RHEA:18589"/>
        <dbReference type="Rhea" id="RHEA-COMP:10660"/>
        <dbReference type="Rhea" id="RHEA-COMP:10661"/>
        <dbReference type="ChEBI" id="CHEBI:30616"/>
        <dbReference type="ChEBI" id="CHEBI:33019"/>
        <dbReference type="ChEBI" id="CHEBI:46858"/>
        <dbReference type="ChEBI" id="CHEBI:83624"/>
        <dbReference type="EC" id="2.7.7.42"/>
    </reaction>
</comment>
<keyword evidence="3 7" id="KW-0547">Nucleotide-binding</keyword>
<evidence type="ECO:0000256" key="3">
    <source>
        <dbReference type="ARBA" id="ARBA00022741"/>
    </source>
</evidence>
<evidence type="ECO:0000256" key="5">
    <source>
        <dbReference type="ARBA" id="ARBA00022842"/>
    </source>
</evidence>
<keyword evidence="2 7" id="KW-0548">Nucleotidyltransferase</keyword>
<reference evidence="10 11" key="1">
    <citation type="submission" date="2013-03" db="EMBL/GenBank/DDBJ databases">
        <title>Salinisphaera dokdonensis CL-ES53 Genome Sequencing.</title>
        <authorList>
            <person name="Li C."/>
            <person name="Lai Q."/>
            <person name="Shao Z."/>
        </authorList>
    </citation>
    <scope>NUCLEOTIDE SEQUENCE [LARGE SCALE GENOMIC DNA]</scope>
    <source>
        <strain evidence="10 11">CL-ES53</strain>
    </source>
</reference>
<organism evidence="10 11">
    <name type="scientific">Salinisphaera dokdonensis CL-ES53</name>
    <dbReference type="NCBI Taxonomy" id="1304272"/>
    <lineage>
        <taxon>Bacteria</taxon>
        <taxon>Pseudomonadati</taxon>
        <taxon>Pseudomonadota</taxon>
        <taxon>Gammaproteobacteria</taxon>
        <taxon>Salinisphaerales</taxon>
        <taxon>Salinisphaeraceae</taxon>
        <taxon>Salinisphaera</taxon>
    </lineage>
</organism>
<dbReference type="NCBIfam" id="NF008292">
    <property type="entry name" value="PRK11072.1"/>
    <property type="match status" value="1"/>
</dbReference>
<keyword evidence="6 7" id="KW-0511">Multifunctional enzyme</keyword>
<evidence type="ECO:0000256" key="6">
    <source>
        <dbReference type="ARBA" id="ARBA00023268"/>
    </source>
</evidence>
<dbReference type="RefSeq" id="WP_353113186.1">
    <property type="nucleotide sequence ID" value="NZ_APND01000005.1"/>
</dbReference>
<dbReference type="Pfam" id="PF03710">
    <property type="entry name" value="GlnE"/>
    <property type="match status" value="2"/>
</dbReference>
<proteinExistence type="inferred from homology"/>
<keyword evidence="1 7" id="KW-0808">Transferase</keyword>
<dbReference type="Gene3D" id="1.20.120.1510">
    <property type="match status" value="1"/>
</dbReference>
<dbReference type="SUPFAM" id="SSF81593">
    <property type="entry name" value="Nucleotidyltransferase substrate binding subunit/domain"/>
    <property type="match status" value="2"/>
</dbReference>
<feature type="region of interest" description="Adenylyl transferase" evidence="7">
    <location>
        <begin position="423"/>
        <end position="927"/>
    </location>
</feature>
<feature type="domain" description="Glutamate-ammonia ligase adenylyltransferase repeated" evidence="8">
    <location>
        <begin position="6"/>
        <end position="247"/>
    </location>
</feature>
<feature type="domain" description="Glutamate-ammonia ligase adenylyltransferase repeated" evidence="8">
    <location>
        <begin position="528"/>
        <end position="779"/>
    </location>
</feature>
<keyword evidence="11" id="KW-1185">Reference proteome</keyword>
<comment type="similarity">
    <text evidence="7">Belongs to the GlnE family.</text>
</comment>
<dbReference type="InterPro" id="IPR023057">
    <property type="entry name" value="GlnE"/>
</dbReference>
<dbReference type="Proteomes" id="UP001460888">
    <property type="component" value="Unassembled WGS sequence"/>
</dbReference>
<accession>A0ABV2B504</accession>
<name>A0ABV2B504_9GAMM</name>
<feature type="domain" description="PII-uridylyltransferase/Glutamine-synthetase adenylyltransferase" evidence="9">
    <location>
        <begin position="806"/>
        <end position="893"/>
    </location>
</feature>
<dbReference type="PANTHER" id="PTHR30621">
    <property type="entry name" value="GLUTAMINE SYNTHETASE ADENYLYLTRANSFERASE"/>
    <property type="match status" value="1"/>
</dbReference>
<dbReference type="Pfam" id="PF08335">
    <property type="entry name" value="GlnD_UR_UTase"/>
    <property type="match status" value="2"/>
</dbReference>
<evidence type="ECO:0000256" key="7">
    <source>
        <dbReference type="HAMAP-Rule" id="MF_00802"/>
    </source>
</evidence>
<dbReference type="EC" id="2.7.7.42" evidence="7"/>
<dbReference type="PANTHER" id="PTHR30621:SF0">
    <property type="entry name" value="BIFUNCTIONAL GLUTAMINE SYNTHETASE ADENYLYLTRANSFERASE_ADENYLYL-REMOVING ENZYME"/>
    <property type="match status" value="1"/>
</dbReference>
<protein>
    <recommendedName>
        <fullName evidence="7">Bifunctional glutamine synthetase adenylyltransferase/adenylyl-removing enzyme</fullName>
    </recommendedName>
    <alternativeName>
        <fullName evidence="7">ATP:glutamine synthetase adenylyltransferase</fullName>
    </alternativeName>
    <alternativeName>
        <fullName evidence="7">ATase</fullName>
    </alternativeName>
    <domain>
        <recommendedName>
            <fullName evidence="7">Glutamine synthetase adenylyl-L-tyrosine phosphorylase</fullName>
            <ecNumber evidence="7">2.7.7.89</ecNumber>
        </recommendedName>
        <alternativeName>
            <fullName evidence="7">Adenylyl removase</fullName>
            <shortName evidence="7">AR</shortName>
            <shortName evidence="7">AT-N</shortName>
        </alternativeName>
    </domain>
    <domain>
        <recommendedName>
            <fullName evidence="7">Glutamine synthetase adenylyl transferase</fullName>
            <ecNumber evidence="7">2.7.7.42</ecNumber>
        </recommendedName>
        <alternativeName>
            <fullName evidence="7">Adenylyl transferase</fullName>
            <shortName evidence="7">AT</shortName>
            <shortName evidence="7">AT-C</shortName>
        </alternativeName>
    </domain>
</protein>
<comment type="function">
    <text evidence="7">Involved in the regulation of glutamine synthetase GlnA, a key enzyme in the process to assimilate ammonia. When cellular nitrogen levels are high, the C-terminal adenylyl transferase (AT) inactivates GlnA by covalent transfer of an adenylyl group from ATP to specific tyrosine residue of GlnA, thus reducing its activity. Conversely, when nitrogen levels are low, the N-terminal adenylyl removase (AR) activates GlnA by removing the adenylyl group by phosphorolysis, increasing its activity. The regulatory region of GlnE binds the signal transduction protein PII (GlnB) which indicates the nitrogen status of the cell.</text>
</comment>
<comment type="catalytic activity">
    <reaction evidence="7">
        <text>[glutamine synthetase]-O(4)-(5'-adenylyl)-L-tyrosine + phosphate = [glutamine synthetase]-L-tyrosine + ADP</text>
        <dbReference type="Rhea" id="RHEA:43716"/>
        <dbReference type="Rhea" id="RHEA-COMP:10660"/>
        <dbReference type="Rhea" id="RHEA-COMP:10661"/>
        <dbReference type="ChEBI" id="CHEBI:43474"/>
        <dbReference type="ChEBI" id="CHEBI:46858"/>
        <dbReference type="ChEBI" id="CHEBI:83624"/>
        <dbReference type="ChEBI" id="CHEBI:456216"/>
        <dbReference type="EC" id="2.7.7.89"/>
    </reaction>
</comment>
<evidence type="ECO:0000259" key="9">
    <source>
        <dbReference type="Pfam" id="PF08335"/>
    </source>
</evidence>
<dbReference type="EMBL" id="APND01000005">
    <property type="protein sequence ID" value="MES1930720.1"/>
    <property type="molecule type" value="Genomic_DNA"/>
</dbReference>